<sequence>MGRKAQLDRYQTLLFVGHSVTWLHAHYIKFCDVTVGIVARYRLSATLRTPEIYGVPMED</sequence>
<dbReference type="Proteomes" id="UP001055439">
    <property type="component" value="Chromosome 2"/>
</dbReference>
<evidence type="ECO:0000313" key="1">
    <source>
        <dbReference type="EMBL" id="URD86920.1"/>
    </source>
</evidence>
<gene>
    <name evidence="1" type="ORF">MUK42_19115</name>
</gene>
<reference evidence="1" key="1">
    <citation type="submission" date="2022-05" db="EMBL/GenBank/DDBJ databases">
        <title>The Musa troglodytarum L. genome provides insights into the mechanism of non-climacteric behaviour and enrichment of carotenoids.</title>
        <authorList>
            <person name="Wang J."/>
        </authorList>
    </citation>
    <scope>NUCLEOTIDE SEQUENCE</scope>
    <source>
        <tissue evidence="1">Leaf</tissue>
    </source>
</reference>
<name>A0A9E7EZH9_9LILI</name>
<keyword evidence="2" id="KW-1185">Reference proteome</keyword>
<evidence type="ECO:0000313" key="2">
    <source>
        <dbReference type="Proteomes" id="UP001055439"/>
    </source>
</evidence>
<proteinExistence type="predicted"/>
<protein>
    <submittedName>
        <fullName evidence="1">Uncharacterized protein</fullName>
    </submittedName>
</protein>
<organism evidence="1 2">
    <name type="scientific">Musa troglodytarum</name>
    <name type="common">fe'i banana</name>
    <dbReference type="NCBI Taxonomy" id="320322"/>
    <lineage>
        <taxon>Eukaryota</taxon>
        <taxon>Viridiplantae</taxon>
        <taxon>Streptophyta</taxon>
        <taxon>Embryophyta</taxon>
        <taxon>Tracheophyta</taxon>
        <taxon>Spermatophyta</taxon>
        <taxon>Magnoliopsida</taxon>
        <taxon>Liliopsida</taxon>
        <taxon>Zingiberales</taxon>
        <taxon>Musaceae</taxon>
        <taxon>Musa</taxon>
    </lineage>
</organism>
<dbReference type="AlphaFoldDB" id="A0A9E7EZH9"/>
<accession>A0A9E7EZH9</accession>
<dbReference type="EMBL" id="CP097504">
    <property type="protein sequence ID" value="URD86920.1"/>
    <property type="molecule type" value="Genomic_DNA"/>
</dbReference>